<proteinExistence type="predicted"/>
<evidence type="ECO:0008006" key="4">
    <source>
        <dbReference type="Google" id="ProtNLM"/>
    </source>
</evidence>
<dbReference type="PANTHER" id="PTHR34311:SF1">
    <property type="entry name" value="NEMATODE SPECIFIC PEPTIDE FAMILY-RELATED"/>
    <property type="match status" value="1"/>
</dbReference>
<protein>
    <recommendedName>
        <fullName evidence="4">DUF19 domain-containing protein</fullName>
    </recommendedName>
</protein>
<accession>A0A8S1HMD4</accession>
<comment type="caution">
    <text evidence="2">The sequence shown here is derived from an EMBL/GenBank/DDBJ whole genome shotgun (WGS) entry which is preliminary data.</text>
</comment>
<name>A0A8S1HMD4_9PELO</name>
<gene>
    <name evidence="2" type="ORF">CAUJ_LOCUS13023</name>
</gene>
<keyword evidence="3" id="KW-1185">Reference proteome</keyword>
<organism evidence="2 3">
    <name type="scientific">Caenorhabditis auriculariae</name>
    <dbReference type="NCBI Taxonomy" id="2777116"/>
    <lineage>
        <taxon>Eukaryota</taxon>
        <taxon>Metazoa</taxon>
        <taxon>Ecdysozoa</taxon>
        <taxon>Nematoda</taxon>
        <taxon>Chromadorea</taxon>
        <taxon>Rhabditida</taxon>
        <taxon>Rhabditina</taxon>
        <taxon>Rhabditomorpha</taxon>
        <taxon>Rhabditoidea</taxon>
        <taxon>Rhabditidae</taxon>
        <taxon>Peloderinae</taxon>
        <taxon>Caenorhabditis</taxon>
    </lineage>
</organism>
<dbReference type="PANTHER" id="PTHR34311">
    <property type="entry name" value="PROTEIN CBG21698-RELATED"/>
    <property type="match status" value="1"/>
</dbReference>
<feature type="signal peptide" evidence="1">
    <location>
        <begin position="1"/>
        <end position="17"/>
    </location>
</feature>
<feature type="chain" id="PRO_5035714661" description="DUF19 domain-containing protein" evidence="1">
    <location>
        <begin position="18"/>
        <end position="218"/>
    </location>
</feature>
<evidence type="ECO:0000313" key="3">
    <source>
        <dbReference type="Proteomes" id="UP000835052"/>
    </source>
</evidence>
<evidence type="ECO:0000313" key="2">
    <source>
        <dbReference type="EMBL" id="CAD6197114.1"/>
    </source>
</evidence>
<sequence length="218" mass="24520">MKTTVLLLAAVLSCANASFLLDYTLPDSVIQLMGLREKPTNRAISVCQDIQFNYCQARFNEFFGFSPEKFLEMNVTEFTKVCNTRTQFYQCLGTSYYSCLSLFTLLNRPNPDFPNTFDYVRTFRGLEYACTGGFQEVAFQWDCLGTFPTTNSYKNCITQFNATVGNDLCSAVDATGQCLNDAYRAACNDAGAGFFGCENFRSTFSDACWGLRCQVNQF</sequence>
<evidence type="ECO:0000256" key="1">
    <source>
        <dbReference type="SAM" id="SignalP"/>
    </source>
</evidence>
<keyword evidence="1" id="KW-0732">Signal</keyword>
<dbReference type="Proteomes" id="UP000835052">
    <property type="component" value="Unassembled WGS sequence"/>
</dbReference>
<reference evidence="2" key="1">
    <citation type="submission" date="2020-10" db="EMBL/GenBank/DDBJ databases">
        <authorList>
            <person name="Kikuchi T."/>
        </authorList>
    </citation>
    <scope>NUCLEOTIDE SEQUENCE</scope>
    <source>
        <strain evidence="2">NKZ352</strain>
    </source>
</reference>
<dbReference type="OrthoDB" id="5804428at2759"/>
<dbReference type="EMBL" id="CAJGYM010000086">
    <property type="protein sequence ID" value="CAD6197114.1"/>
    <property type="molecule type" value="Genomic_DNA"/>
</dbReference>
<dbReference type="AlphaFoldDB" id="A0A8S1HMD4"/>